<dbReference type="InterPro" id="IPR011701">
    <property type="entry name" value="MFS"/>
</dbReference>
<sequence length="514" mass="54563">MGPDVRLIAKLVILLNIDAVRVRGALSVGVRLPEEIAKKTLTKLSYRKLEALNSKGPLLALSLSILTLVVLGAIENLGISTAMPIVERQFGHVELYGWVFAAYSLSSLFGGAFFAVVGDRYSLRRGLQLAVGVFALGLLLGGVSISMATLVGARVVQGFGFGGFAVLPYTMISRYFEAHQKGKMLAAMASAWIVPSLFIPPIAGMISQSIGWRYVFIGVVPIAAIAGLFADSAVRKIDRDNRSQGQRPALSEVLSRSLAGLGTAISIGLIIVSMSMHGKTAGRFTLVFGVVLFVFSVVRLLLKATFYRRVDSVLILLARGLSSFAFFGIESFLPFVLFSVKKMPLTEAGLVLTASSFSWSAGSWFQARSKVLRSFKVKVSLGVSVFIFSLGMLWIDLSVTYAPGWVSVVAWFVAGAGLGVVYPSVTLAGLASAKQGSDSQMSSLLQIFDTGGFAVATGVIGALLSKGAVTAHLDLRVVRYASNFEEAILVAAFVATGAVLSVLAGRFRFLGASS</sequence>
<evidence type="ECO:0000256" key="2">
    <source>
        <dbReference type="ARBA" id="ARBA00022692"/>
    </source>
</evidence>
<feature type="domain" description="Major facilitator superfamily (MFS) profile" evidence="6">
    <location>
        <begin position="61"/>
        <end position="509"/>
    </location>
</feature>
<evidence type="ECO:0000256" key="3">
    <source>
        <dbReference type="ARBA" id="ARBA00022989"/>
    </source>
</evidence>
<name>A0A1M4SCG3_9ACTN</name>
<feature type="transmembrane region" description="Helical" evidence="5">
    <location>
        <begin position="56"/>
        <end position="75"/>
    </location>
</feature>
<evidence type="ECO:0000313" key="7">
    <source>
        <dbReference type="EMBL" id="SHE29914.1"/>
    </source>
</evidence>
<keyword evidence="4 5" id="KW-0472">Membrane</keyword>
<dbReference type="InterPro" id="IPR036259">
    <property type="entry name" value="MFS_trans_sf"/>
</dbReference>
<feature type="transmembrane region" description="Helical" evidence="5">
    <location>
        <begin position="95"/>
        <end position="117"/>
    </location>
</feature>
<dbReference type="Gene3D" id="1.20.1250.20">
    <property type="entry name" value="MFS general substrate transporter like domains"/>
    <property type="match status" value="1"/>
</dbReference>
<dbReference type="STRING" id="1121881.SAMN02745225_00206"/>
<feature type="transmembrane region" description="Helical" evidence="5">
    <location>
        <begin position="184"/>
        <end position="206"/>
    </location>
</feature>
<feature type="transmembrane region" description="Helical" evidence="5">
    <location>
        <begin position="408"/>
        <end position="431"/>
    </location>
</feature>
<dbReference type="PANTHER" id="PTHR23501">
    <property type="entry name" value="MAJOR FACILITATOR SUPERFAMILY"/>
    <property type="match status" value="1"/>
</dbReference>
<protein>
    <submittedName>
        <fullName evidence="7">Major Facilitator Superfamily protein</fullName>
    </submittedName>
</protein>
<feature type="transmembrane region" description="Helical" evidence="5">
    <location>
        <begin position="314"/>
        <end position="336"/>
    </location>
</feature>
<dbReference type="EMBL" id="FQUL01000002">
    <property type="protein sequence ID" value="SHE29914.1"/>
    <property type="molecule type" value="Genomic_DNA"/>
</dbReference>
<feature type="transmembrane region" description="Helical" evidence="5">
    <location>
        <begin position="155"/>
        <end position="172"/>
    </location>
</feature>
<proteinExistence type="predicted"/>
<gene>
    <name evidence="7" type="ORF">SAMN02745225_00206</name>
</gene>
<comment type="subcellular location">
    <subcellularLocation>
        <location evidence="1">Cell membrane</location>
        <topology evidence="1">Multi-pass membrane protein</topology>
    </subcellularLocation>
</comment>
<evidence type="ECO:0000313" key="8">
    <source>
        <dbReference type="Proteomes" id="UP000184295"/>
    </source>
</evidence>
<dbReference type="RefSeq" id="WP_143146313.1">
    <property type="nucleotide sequence ID" value="NZ_FQUL01000002.1"/>
</dbReference>
<dbReference type="OrthoDB" id="9778875at2"/>
<dbReference type="AlphaFoldDB" id="A0A1M4SCG3"/>
<feature type="transmembrane region" description="Helical" evidence="5">
    <location>
        <begin position="443"/>
        <end position="464"/>
    </location>
</feature>
<organism evidence="7 8">
    <name type="scientific">Ferrithrix thermotolerans DSM 19514</name>
    <dbReference type="NCBI Taxonomy" id="1121881"/>
    <lineage>
        <taxon>Bacteria</taxon>
        <taxon>Bacillati</taxon>
        <taxon>Actinomycetota</taxon>
        <taxon>Acidimicrobiia</taxon>
        <taxon>Acidimicrobiales</taxon>
        <taxon>Acidimicrobiaceae</taxon>
        <taxon>Ferrithrix</taxon>
    </lineage>
</organism>
<dbReference type="SUPFAM" id="SSF103473">
    <property type="entry name" value="MFS general substrate transporter"/>
    <property type="match status" value="1"/>
</dbReference>
<feature type="transmembrane region" description="Helical" evidence="5">
    <location>
        <begin position="212"/>
        <end position="232"/>
    </location>
</feature>
<feature type="transmembrane region" description="Helical" evidence="5">
    <location>
        <begin position="379"/>
        <end position="402"/>
    </location>
</feature>
<dbReference type="GO" id="GO:0005886">
    <property type="term" value="C:plasma membrane"/>
    <property type="evidence" value="ECO:0007669"/>
    <property type="project" value="UniProtKB-SubCell"/>
</dbReference>
<dbReference type="InterPro" id="IPR020846">
    <property type="entry name" value="MFS_dom"/>
</dbReference>
<keyword evidence="2 5" id="KW-0812">Transmembrane</keyword>
<dbReference type="Pfam" id="PF07690">
    <property type="entry name" value="MFS_1"/>
    <property type="match status" value="1"/>
</dbReference>
<feature type="transmembrane region" description="Helical" evidence="5">
    <location>
        <begin position="129"/>
        <end position="149"/>
    </location>
</feature>
<dbReference type="PROSITE" id="PS50850">
    <property type="entry name" value="MFS"/>
    <property type="match status" value="1"/>
</dbReference>
<evidence type="ECO:0000256" key="1">
    <source>
        <dbReference type="ARBA" id="ARBA00004651"/>
    </source>
</evidence>
<evidence type="ECO:0000256" key="5">
    <source>
        <dbReference type="SAM" id="Phobius"/>
    </source>
</evidence>
<feature type="transmembrane region" description="Helical" evidence="5">
    <location>
        <begin position="253"/>
        <end position="272"/>
    </location>
</feature>
<feature type="transmembrane region" description="Helical" evidence="5">
    <location>
        <begin position="284"/>
        <end position="302"/>
    </location>
</feature>
<feature type="transmembrane region" description="Helical" evidence="5">
    <location>
        <begin position="348"/>
        <end position="367"/>
    </location>
</feature>
<evidence type="ECO:0000259" key="6">
    <source>
        <dbReference type="PROSITE" id="PS50850"/>
    </source>
</evidence>
<evidence type="ECO:0000256" key="4">
    <source>
        <dbReference type="ARBA" id="ARBA00023136"/>
    </source>
</evidence>
<dbReference type="Proteomes" id="UP000184295">
    <property type="component" value="Unassembled WGS sequence"/>
</dbReference>
<reference evidence="8" key="1">
    <citation type="submission" date="2016-11" db="EMBL/GenBank/DDBJ databases">
        <authorList>
            <person name="Varghese N."/>
            <person name="Submissions S."/>
        </authorList>
    </citation>
    <scope>NUCLEOTIDE SEQUENCE [LARGE SCALE GENOMIC DNA]</scope>
    <source>
        <strain evidence="8">DSM 19514</strain>
    </source>
</reference>
<accession>A0A1M4SCG3</accession>
<dbReference type="PANTHER" id="PTHR23501:SF154">
    <property type="entry name" value="MULTIDRUG-EFFLUX TRANSPORTER RV1634-RELATED"/>
    <property type="match status" value="1"/>
</dbReference>
<dbReference type="GO" id="GO:0022857">
    <property type="term" value="F:transmembrane transporter activity"/>
    <property type="evidence" value="ECO:0007669"/>
    <property type="project" value="InterPro"/>
</dbReference>
<keyword evidence="3 5" id="KW-1133">Transmembrane helix</keyword>
<keyword evidence="8" id="KW-1185">Reference proteome</keyword>
<feature type="transmembrane region" description="Helical" evidence="5">
    <location>
        <begin position="484"/>
        <end position="504"/>
    </location>
</feature>